<feature type="domain" description="HTH marR-type" evidence="1">
    <location>
        <begin position="1"/>
        <end position="138"/>
    </location>
</feature>
<dbReference type="InterPro" id="IPR000835">
    <property type="entry name" value="HTH_MarR-typ"/>
</dbReference>
<proteinExistence type="predicted"/>
<evidence type="ECO:0000259" key="1">
    <source>
        <dbReference type="PROSITE" id="PS50995"/>
    </source>
</evidence>
<keyword evidence="3" id="KW-1185">Reference proteome</keyword>
<name>A0ABW0NLY0_9MICO</name>
<dbReference type="Pfam" id="PF12802">
    <property type="entry name" value="MarR_2"/>
    <property type="match status" value="1"/>
</dbReference>
<dbReference type="Gene3D" id="1.10.10.10">
    <property type="entry name" value="Winged helix-like DNA-binding domain superfamily/Winged helix DNA-binding domain"/>
    <property type="match status" value="1"/>
</dbReference>
<sequence>MRPAEQLRWLILAAQREGNRMLAAALRSLGLTPAQSEVLRLLGDYAPLTLTGLGELLVCESGTNPSRLVDRVVELGLVTRATPDAGDRRQVILQLTPKGRELESAVRGIEEVMYAELDGIGTDAELATVIAVLERVVAGRPSGDAIAARVARETAEDG</sequence>
<dbReference type="PANTHER" id="PTHR33164">
    <property type="entry name" value="TRANSCRIPTIONAL REGULATOR, MARR FAMILY"/>
    <property type="match status" value="1"/>
</dbReference>
<protein>
    <submittedName>
        <fullName evidence="2">MarR family winged helix-turn-helix transcriptional regulator</fullName>
    </submittedName>
</protein>
<dbReference type="Proteomes" id="UP001596039">
    <property type="component" value="Unassembled WGS sequence"/>
</dbReference>
<dbReference type="PANTHER" id="PTHR33164:SF43">
    <property type="entry name" value="HTH-TYPE TRANSCRIPTIONAL REPRESSOR YETL"/>
    <property type="match status" value="1"/>
</dbReference>
<dbReference type="InterPro" id="IPR036388">
    <property type="entry name" value="WH-like_DNA-bd_sf"/>
</dbReference>
<dbReference type="PROSITE" id="PS50995">
    <property type="entry name" value="HTH_MARR_2"/>
    <property type="match status" value="1"/>
</dbReference>
<gene>
    <name evidence="2" type="ORF">ACFPJ4_03560</name>
</gene>
<dbReference type="RefSeq" id="WP_386738913.1">
    <property type="nucleotide sequence ID" value="NZ_JBHSMG010000001.1"/>
</dbReference>
<organism evidence="2 3">
    <name type="scientific">Lysinimonas soli</name>
    <dbReference type="NCBI Taxonomy" id="1074233"/>
    <lineage>
        <taxon>Bacteria</taxon>
        <taxon>Bacillati</taxon>
        <taxon>Actinomycetota</taxon>
        <taxon>Actinomycetes</taxon>
        <taxon>Micrococcales</taxon>
        <taxon>Microbacteriaceae</taxon>
        <taxon>Lysinimonas</taxon>
    </lineage>
</organism>
<dbReference type="InterPro" id="IPR039422">
    <property type="entry name" value="MarR/SlyA-like"/>
</dbReference>
<evidence type="ECO:0000313" key="2">
    <source>
        <dbReference type="EMBL" id="MFC5501315.1"/>
    </source>
</evidence>
<dbReference type="EMBL" id="JBHSMG010000001">
    <property type="protein sequence ID" value="MFC5501315.1"/>
    <property type="molecule type" value="Genomic_DNA"/>
</dbReference>
<evidence type="ECO:0000313" key="3">
    <source>
        <dbReference type="Proteomes" id="UP001596039"/>
    </source>
</evidence>
<comment type="caution">
    <text evidence="2">The sequence shown here is derived from an EMBL/GenBank/DDBJ whole genome shotgun (WGS) entry which is preliminary data.</text>
</comment>
<dbReference type="SUPFAM" id="SSF46785">
    <property type="entry name" value="Winged helix' DNA-binding domain"/>
    <property type="match status" value="1"/>
</dbReference>
<accession>A0ABW0NLY0</accession>
<dbReference type="SMART" id="SM00347">
    <property type="entry name" value="HTH_MARR"/>
    <property type="match status" value="1"/>
</dbReference>
<reference evidence="3" key="1">
    <citation type="journal article" date="2019" name="Int. J. Syst. Evol. Microbiol.">
        <title>The Global Catalogue of Microorganisms (GCM) 10K type strain sequencing project: providing services to taxonomists for standard genome sequencing and annotation.</title>
        <authorList>
            <consortium name="The Broad Institute Genomics Platform"/>
            <consortium name="The Broad Institute Genome Sequencing Center for Infectious Disease"/>
            <person name="Wu L."/>
            <person name="Ma J."/>
        </authorList>
    </citation>
    <scope>NUCLEOTIDE SEQUENCE [LARGE SCALE GENOMIC DNA]</scope>
    <source>
        <strain evidence="3">CGMCC 4.6997</strain>
    </source>
</reference>
<dbReference type="InterPro" id="IPR036390">
    <property type="entry name" value="WH_DNA-bd_sf"/>
</dbReference>